<dbReference type="PANTHER" id="PTHR31126:SF48">
    <property type="entry name" value="INOSITOL PHOSPHATASE SIW14"/>
    <property type="match status" value="1"/>
</dbReference>
<dbReference type="InterPro" id="IPR016130">
    <property type="entry name" value="Tyr_Pase_AS"/>
</dbReference>
<dbReference type="InterPro" id="IPR020422">
    <property type="entry name" value="TYR_PHOSPHATASE_DUAL_dom"/>
</dbReference>
<comment type="catalytic activity">
    <reaction evidence="8">
        <text>1,5-bis(diphospho)-1D-myo-inositol 2,3,4,6-tetrakisphosphate + H2O = 1-diphospho-1D-myo-inositol 2,3,4,5,6-pentakisphosphate + phosphate + 2 H(+)</text>
        <dbReference type="Rhea" id="RHEA:79699"/>
        <dbReference type="ChEBI" id="CHEBI:15377"/>
        <dbReference type="ChEBI" id="CHEBI:15378"/>
        <dbReference type="ChEBI" id="CHEBI:43474"/>
        <dbReference type="ChEBI" id="CHEBI:74946"/>
        <dbReference type="ChEBI" id="CHEBI:77983"/>
        <dbReference type="EC" id="3.6.1.52"/>
    </reaction>
    <physiologicalReaction direction="left-to-right" evidence="8">
        <dbReference type="Rhea" id="RHEA:79700"/>
    </physiologicalReaction>
</comment>
<comment type="similarity">
    <text evidence="5">Belongs to the protein-tyrosine phosphatase family. Atypical dual-specificity phosphatase Siw14-like subfamily.</text>
</comment>
<dbReference type="OrthoDB" id="6375174at2759"/>
<sequence>MNEMYSTQQAEDNDYLPRNDEFIPPTNFAVIEKGLYRSAFPVKRNFPFLKHLGIRSILVLVPEDYPEDSLKFMKRFDIKLFKFPLEGNKEPFTEIPEEMVIQIMHIVLDTRNLPLLIHCNSGKHRTGSVVGCIRRIQGWSLSSIFWEYRFYAEPKPRFMDQQYIELFDINKVNPDREYLPDWPGLLDDCTIQNSRVCSNKQALHVNLLDDFTQLLDQRRHMQRIALSLRHVSNHSLHHSTLNPTLHFYEIDVVSEGELTFPEDG</sequence>
<feature type="domain" description="Tyrosine-protein phosphatase" evidence="10">
    <location>
        <begin position="27"/>
        <end position="181"/>
    </location>
</feature>
<comment type="subcellular location">
    <subcellularLocation>
        <location evidence="1">Cytoplasm</location>
    </subcellularLocation>
</comment>
<dbReference type="InParanoid" id="D8MBB6"/>
<proteinExistence type="inferred from homology"/>
<dbReference type="SUPFAM" id="SSF52799">
    <property type="entry name" value="(Phosphotyrosine protein) phosphatases II"/>
    <property type="match status" value="1"/>
</dbReference>
<protein>
    <recommendedName>
        <fullName evidence="2">diphosphoinositol-polyphosphate diphosphatase</fullName>
        <ecNumber evidence="2">3.6.1.52</ecNumber>
    </recommendedName>
</protein>
<keyword evidence="12" id="KW-1185">Reference proteome</keyword>
<dbReference type="Gene3D" id="3.90.190.10">
    <property type="entry name" value="Protein tyrosine phosphatase superfamily"/>
    <property type="match status" value="1"/>
</dbReference>
<evidence type="ECO:0000256" key="9">
    <source>
        <dbReference type="ARBA" id="ARBA00048424"/>
    </source>
</evidence>
<evidence type="ECO:0000256" key="7">
    <source>
        <dbReference type="ARBA" id="ARBA00047562"/>
    </source>
</evidence>
<name>D8MBB6_BLAHO</name>
<dbReference type="Pfam" id="PF03162">
    <property type="entry name" value="Y_phosphatase2"/>
    <property type="match status" value="1"/>
</dbReference>
<comment type="catalytic activity">
    <reaction evidence="6">
        <text>5-diphospho-1D-myo-inositol 1,2,3,4,6-pentakisphosphate + H2O = 1D-myo-inositol hexakisphosphate + phosphate + H(+)</text>
        <dbReference type="Rhea" id="RHEA:22384"/>
        <dbReference type="ChEBI" id="CHEBI:15377"/>
        <dbReference type="ChEBI" id="CHEBI:15378"/>
        <dbReference type="ChEBI" id="CHEBI:43474"/>
        <dbReference type="ChEBI" id="CHEBI:58130"/>
        <dbReference type="ChEBI" id="CHEBI:58628"/>
        <dbReference type="EC" id="3.6.1.52"/>
    </reaction>
    <physiologicalReaction direction="left-to-right" evidence="6">
        <dbReference type="Rhea" id="RHEA:22385"/>
    </physiologicalReaction>
</comment>
<dbReference type="GO" id="GO:0008486">
    <property type="term" value="F:diphosphoinositol-polyphosphate diphosphatase activity"/>
    <property type="evidence" value="ECO:0007669"/>
    <property type="project" value="UniProtKB-EC"/>
</dbReference>
<dbReference type="EMBL" id="FN668691">
    <property type="protein sequence ID" value="CBK25355.2"/>
    <property type="molecule type" value="Genomic_DNA"/>
</dbReference>
<dbReference type="CDD" id="cd14528">
    <property type="entry name" value="PFA-DSP_Siw14"/>
    <property type="match status" value="1"/>
</dbReference>
<dbReference type="GO" id="GO:0016791">
    <property type="term" value="F:phosphatase activity"/>
    <property type="evidence" value="ECO:0007669"/>
    <property type="project" value="InterPro"/>
</dbReference>
<evidence type="ECO:0000259" key="10">
    <source>
        <dbReference type="PROSITE" id="PS50054"/>
    </source>
</evidence>
<evidence type="ECO:0000256" key="4">
    <source>
        <dbReference type="ARBA" id="ARBA00022801"/>
    </source>
</evidence>
<dbReference type="PRINTS" id="PR01911">
    <property type="entry name" value="PFDSPHPHTASE"/>
</dbReference>
<comment type="catalytic activity">
    <reaction evidence="9">
        <text>6-diphospho-1D-myo-inositol pentakisphosphate + H2O = 1D-myo-inositol hexakisphosphate + phosphate + H(+)</text>
        <dbReference type="Rhea" id="RHEA:79703"/>
        <dbReference type="ChEBI" id="CHEBI:15377"/>
        <dbReference type="ChEBI" id="CHEBI:15378"/>
        <dbReference type="ChEBI" id="CHEBI:43474"/>
        <dbReference type="ChEBI" id="CHEBI:58130"/>
        <dbReference type="ChEBI" id="CHEBI:230534"/>
        <dbReference type="EC" id="3.6.1.52"/>
    </reaction>
    <physiologicalReaction direction="left-to-right" evidence="9">
        <dbReference type="Rhea" id="RHEA:79704"/>
    </physiologicalReaction>
</comment>
<accession>D8MBB6</accession>
<evidence type="ECO:0000256" key="5">
    <source>
        <dbReference type="ARBA" id="ARBA00044949"/>
    </source>
</evidence>
<dbReference type="PROSITE" id="PS00383">
    <property type="entry name" value="TYR_PHOSPHATASE_1"/>
    <property type="match status" value="1"/>
</dbReference>
<evidence type="ECO:0000256" key="3">
    <source>
        <dbReference type="ARBA" id="ARBA00022490"/>
    </source>
</evidence>
<dbReference type="RefSeq" id="XP_012899403.1">
    <property type="nucleotide sequence ID" value="XM_013043949.1"/>
</dbReference>
<dbReference type="AlphaFoldDB" id="D8MBB6"/>
<keyword evidence="4" id="KW-0378">Hydrolase</keyword>
<evidence type="ECO:0000313" key="11">
    <source>
        <dbReference type="EMBL" id="CBK25355.2"/>
    </source>
</evidence>
<dbReference type="Proteomes" id="UP000008312">
    <property type="component" value="Unassembled WGS sequence"/>
</dbReference>
<evidence type="ECO:0000256" key="2">
    <source>
        <dbReference type="ARBA" id="ARBA00012527"/>
    </source>
</evidence>
<evidence type="ECO:0000256" key="6">
    <source>
        <dbReference type="ARBA" id="ARBA00047342"/>
    </source>
</evidence>
<evidence type="ECO:0000256" key="1">
    <source>
        <dbReference type="ARBA" id="ARBA00004496"/>
    </source>
</evidence>
<dbReference type="PROSITE" id="PS50054">
    <property type="entry name" value="TYR_PHOSPHATASE_DUAL"/>
    <property type="match status" value="1"/>
</dbReference>
<dbReference type="InterPro" id="IPR004861">
    <property type="entry name" value="Siw14-like"/>
</dbReference>
<evidence type="ECO:0000313" key="12">
    <source>
        <dbReference type="Proteomes" id="UP000008312"/>
    </source>
</evidence>
<comment type="catalytic activity">
    <reaction evidence="7">
        <text>3,5-bis(diphospho)-1D-myo-inositol 1,2,4,6-tetrakisphosphate + H2O = 3-diphospho-1D-myo-inositol 1,2,4,5,6-pentakisphosphate + phosphate + 2 H(+)</text>
        <dbReference type="Rhea" id="RHEA:56312"/>
        <dbReference type="ChEBI" id="CHEBI:15377"/>
        <dbReference type="ChEBI" id="CHEBI:15378"/>
        <dbReference type="ChEBI" id="CHEBI:43474"/>
        <dbReference type="ChEBI" id="CHEBI:140372"/>
        <dbReference type="ChEBI" id="CHEBI:140374"/>
        <dbReference type="EC" id="3.6.1.52"/>
    </reaction>
    <physiologicalReaction direction="left-to-right" evidence="7">
        <dbReference type="Rhea" id="RHEA:56313"/>
    </physiologicalReaction>
</comment>
<organism evidence="11">
    <name type="scientific">Blastocystis hominis</name>
    <dbReference type="NCBI Taxonomy" id="12968"/>
    <lineage>
        <taxon>Eukaryota</taxon>
        <taxon>Sar</taxon>
        <taxon>Stramenopiles</taxon>
        <taxon>Bigyra</taxon>
        <taxon>Opalozoa</taxon>
        <taxon>Opalinata</taxon>
        <taxon>Blastocystidae</taxon>
        <taxon>Blastocystis</taxon>
    </lineage>
</organism>
<gene>
    <name evidence="11" type="ORF">GSBLH_T00004968001</name>
</gene>
<evidence type="ECO:0000256" key="8">
    <source>
        <dbReference type="ARBA" id="ARBA00047927"/>
    </source>
</evidence>
<dbReference type="InterPro" id="IPR029021">
    <property type="entry name" value="Prot-tyrosine_phosphatase-like"/>
</dbReference>
<keyword evidence="3" id="KW-0963">Cytoplasm</keyword>
<dbReference type="FunFam" id="3.90.190.10:FF:000035">
    <property type="entry name" value="Tyrosine phosphatase, putative"/>
    <property type="match status" value="1"/>
</dbReference>
<reference evidence="11" key="1">
    <citation type="submission" date="2010-02" db="EMBL/GenBank/DDBJ databases">
        <title>Sequencing and annotation of the Blastocystis hominis genome.</title>
        <authorList>
            <person name="Wincker P."/>
        </authorList>
    </citation>
    <scope>NUCLEOTIDE SEQUENCE</scope>
    <source>
        <strain evidence="11">Singapore isolate B</strain>
    </source>
</reference>
<dbReference type="GeneID" id="24921955"/>
<dbReference type="PANTHER" id="PTHR31126">
    <property type="entry name" value="TYROSINE-PROTEIN PHOSPHATASE"/>
    <property type="match status" value="1"/>
</dbReference>
<dbReference type="GO" id="GO:0005737">
    <property type="term" value="C:cytoplasm"/>
    <property type="evidence" value="ECO:0007669"/>
    <property type="project" value="UniProtKB-SubCell"/>
</dbReference>
<dbReference type="InterPro" id="IPR020428">
    <property type="entry name" value="PFA-DSPs"/>
</dbReference>
<dbReference type="EC" id="3.6.1.52" evidence="2"/>